<sequence length="130" mass="15090">MEEDEEEGEECCMRYCVVDEEEYVITTREAVKRHSSAKDLSVVKGTTLGEILERIRAAVGTRDGTDTAVFALSSLSWIPIREEYLQRRIDKGLYLKVVRAPITEISYGLAERYVVHDGRRQHEEETWQFF</sequence>
<evidence type="ECO:0000313" key="1">
    <source>
        <dbReference type="EMBL" id="EFJ07478.1"/>
    </source>
</evidence>
<dbReference type="KEGG" id="smo:SELMODRAFT_429703"/>
<reference evidence="1 2" key="1">
    <citation type="journal article" date="2011" name="Science">
        <title>The Selaginella genome identifies genetic changes associated with the evolution of vascular plants.</title>
        <authorList>
            <person name="Banks J.A."/>
            <person name="Nishiyama T."/>
            <person name="Hasebe M."/>
            <person name="Bowman J.L."/>
            <person name="Gribskov M."/>
            <person name="dePamphilis C."/>
            <person name="Albert V.A."/>
            <person name="Aono N."/>
            <person name="Aoyama T."/>
            <person name="Ambrose B.A."/>
            <person name="Ashton N.W."/>
            <person name="Axtell M.J."/>
            <person name="Barker E."/>
            <person name="Barker M.S."/>
            <person name="Bennetzen J.L."/>
            <person name="Bonawitz N.D."/>
            <person name="Chapple C."/>
            <person name="Cheng C."/>
            <person name="Correa L.G."/>
            <person name="Dacre M."/>
            <person name="DeBarry J."/>
            <person name="Dreyer I."/>
            <person name="Elias M."/>
            <person name="Engstrom E.M."/>
            <person name="Estelle M."/>
            <person name="Feng L."/>
            <person name="Finet C."/>
            <person name="Floyd S.K."/>
            <person name="Frommer W.B."/>
            <person name="Fujita T."/>
            <person name="Gramzow L."/>
            <person name="Gutensohn M."/>
            <person name="Harholt J."/>
            <person name="Hattori M."/>
            <person name="Heyl A."/>
            <person name="Hirai T."/>
            <person name="Hiwatashi Y."/>
            <person name="Ishikawa M."/>
            <person name="Iwata M."/>
            <person name="Karol K.G."/>
            <person name="Koehler B."/>
            <person name="Kolukisaoglu U."/>
            <person name="Kubo M."/>
            <person name="Kurata T."/>
            <person name="Lalonde S."/>
            <person name="Li K."/>
            <person name="Li Y."/>
            <person name="Litt A."/>
            <person name="Lyons E."/>
            <person name="Manning G."/>
            <person name="Maruyama T."/>
            <person name="Michael T.P."/>
            <person name="Mikami K."/>
            <person name="Miyazaki S."/>
            <person name="Morinaga S."/>
            <person name="Murata T."/>
            <person name="Mueller-Roeber B."/>
            <person name="Nelson D.R."/>
            <person name="Obara M."/>
            <person name="Oguri Y."/>
            <person name="Olmstead R.G."/>
            <person name="Onodera N."/>
            <person name="Petersen B.L."/>
            <person name="Pils B."/>
            <person name="Prigge M."/>
            <person name="Rensing S.A."/>
            <person name="Riano-Pachon D.M."/>
            <person name="Roberts A.W."/>
            <person name="Sato Y."/>
            <person name="Scheller H.V."/>
            <person name="Schulz B."/>
            <person name="Schulz C."/>
            <person name="Shakirov E.V."/>
            <person name="Shibagaki N."/>
            <person name="Shinohara N."/>
            <person name="Shippen D.E."/>
            <person name="Soerensen I."/>
            <person name="Sotooka R."/>
            <person name="Sugimoto N."/>
            <person name="Sugita M."/>
            <person name="Sumikawa N."/>
            <person name="Tanurdzic M."/>
            <person name="Theissen G."/>
            <person name="Ulvskov P."/>
            <person name="Wakazuki S."/>
            <person name="Weng J.K."/>
            <person name="Willats W.W."/>
            <person name="Wipf D."/>
            <person name="Wolf P.G."/>
            <person name="Yang L."/>
            <person name="Zimmer A.D."/>
            <person name="Zhu Q."/>
            <person name="Mitros T."/>
            <person name="Hellsten U."/>
            <person name="Loque D."/>
            <person name="Otillar R."/>
            <person name="Salamov A."/>
            <person name="Schmutz J."/>
            <person name="Shapiro H."/>
            <person name="Lindquist E."/>
            <person name="Lucas S."/>
            <person name="Rokhsar D."/>
            <person name="Grigoriev I.V."/>
        </authorList>
    </citation>
    <scope>NUCLEOTIDE SEQUENCE [LARGE SCALE GENOMIC DNA]</scope>
</reference>
<name>D8T712_SELML</name>
<proteinExistence type="predicted"/>
<dbReference type="AlphaFoldDB" id="D8T712"/>
<dbReference type="Gramene" id="EFJ07478">
    <property type="protein sequence ID" value="EFJ07478"/>
    <property type="gene ID" value="SELMODRAFT_429703"/>
</dbReference>
<gene>
    <name evidence="1" type="ORF">SELMODRAFT_429703</name>
</gene>
<organism evidence="2">
    <name type="scientific">Selaginella moellendorffii</name>
    <name type="common">Spikemoss</name>
    <dbReference type="NCBI Taxonomy" id="88036"/>
    <lineage>
        <taxon>Eukaryota</taxon>
        <taxon>Viridiplantae</taxon>
        <taxon>Streptophyta</taxon>
        <taxon>Embryophyta</taxon>
        <taxon>Tracheophyta</taxon>
        <taxon>Lycopodiopsida</taxon>
        <taxon>Selaginellales</taxon>
        <taxon>Selaginellaceae</taxon>
        <taxon>Selaginella</taxon>
    </lineage>
</organism>
<accession>D8T712</accession>
<dbReference type="InParanoid" id="D8T712"/>
<dbReference type="HOGENOM" id="CLU_1996565_0_0_1"/>
<keyword evidence="2" id="KW-1185">Reference proteome</keyword>
<dbReference type="EMBL" id="GL377684">
    <property type="protein sequence ID" value="EFJ07478.1"/>
    <property type="molecule type" value="Genomic_DNA"/>
</dbReference>
<protein>
    <submittedName>
        <fullName evidence="1">Uncharacterized protein</fullName>
    </submittedName>
</protein>
<evidence type="ECO:0000313" key="2">
    <source>
        <dbReference type="Proteomes" id="UP000001514"/>
    </source>
</evidence>
<dbReference type="Proteomes" id="UP000001514">
    <property type="component" value="Unassembled WGS sequence"/>
</dbReference>